<evidence type="ECO:0000313" key="1">
    <source>
        <dbReference type="EMBL" id="PZD70335.1"/>
    </source>
</evidence>
<dbReference type="RefSeq" id="WP_233501910.1">
    <property type="nucleotide sequence ID" value="NZ_CAWNWM010000043.1"/>
</dbReference>
<protein>
    <submittedName>
        <fullName evidence="1">Uncharacterized protein</fullName>
    </submittedName>
</protein>
<keyword evidence="2" id="KW-1185">Reference proteome</keyword>
<evidence type="ECO:0000313" key="2">
    <source>
        <dbReference type="Proteomes" id="UP000248857"/>
    </source>
</evidence>
<proteinExistence type="predicted"/>
<organism evidence="1 2">
    <name type="scientific">Acaryochloris thomasi RCC1774</name>
    <dbReference type="NCBI Taxonomy" id="1764569"/>
    <lineage>
        <taxon>Bacteria</taxon>
        <taxon>Bacillati</taxon>
        <taxon>Cyanobacteriota</taxon>
        <taxon>Cyanophyceae</taxon>
        <taxon>Acaryochloridales</taxon>
        <taxon>Acaryochloridaceae</taxon>
        <taxon>Acaryochloris</taxon>
        <taxon>Acaryochloris thomasi</taxon>
    </lineage>
</organism>
<dbReference type="EMBL" id="PQWO01000043">
    <property type="protein sequence ID" value="PZD70335.1"/>
    <property type="molecule type" value="Genomic_DNA"/>
</dbReference>
<dbReference type="AlphaFoldDB" id="A0A2W1JF29"/>
<name>A0A2W1JF29_9CYAN</name>
<sequence length="63" mass="6906">MNAELAGFVAGRANCAPLLWMATDYDRLPSQLWEVSLLDGGVESILINVEDFANSHFSSVLSY</sequence>
<comment type="caution">
    <text evidence="1">The sequence shown here is derived from an EMBL/GenBank/DDBJ whole genome shotgun (WGS) entry which is preliminary data.</text>
</comment>
<reference evidence="1 2" key="1">
    <citation type="journal article" date="2018" name="Sci. Rep.">
        <title>A novel species of the marine cyanobacterium Acaryochloris with a unique pigment content and lifestyle.</title>
        <authorList>
            <person name="Partensky F."/>
            <person name="Six C."/>
            <person name="Ratin M."/>
            <person name="Garczarek L."/>
            <person name="Vaulot D."/>
            <person name="Probert I."/>
            <person name="Calteau A."/>
            <person name="Gourvil P."/>
            <person name="Marie D."/>
            <person name="Grebert T."/>
            <person name="Bouchier C."/>
            <person name="Le Panse S."/>
            <person name="Gachenot M."/>
            <person name="Rodriguez F."/>
            <person name="Garrido J.L."/>
        </authorList>
    </citation>
    <scope>NUCLEOTIDE SEQUENCE [LARGE SCALE GENOMIC DNA]</scope>
    <source>
        <strain evidence="1 2">RCC1774</strain>
    </source>
</reference>
<dbReference type="Proteomes" id="UP000248857">
    <property type="component" value="Unassembled WGS sequence"/>
</dbReference>
<gene>
    <name evidence="1" type="ORF">C1752_14080</name>
</gene>
<accession>A0A2W1JF29</accession>